<dbReference type="InterPro" id="IPR050879">
    <property type="entry name" value="Acyltransferase_3"/>
</dbReference>
<feature type="domain" description="Acyltransferase 3" evidence="2">
    <location>
        <begin position="17"/>
        <end position="378"/>
    </location>
</feature>
<dbReference type="EMBL" id="CAJFCW020000004">
    <property type="protein sequence ID" value="CAG9109956.1"/>
    <property type="molecule type" value="Genomic_DNA"/>
</dbReference>
<dbReference type="EMBL" id="CAJFDH010000004">
    <property type="protein sequence ID" value="CAD5218307.1"/>
    <property type="molecule type" value="Genomic_DNA"/>
</dbReference>
<dbReference type="PANTHER" id="PTHR23028:SF53">
    <property type="entry name" value="ACYL_TRANSF_3 DOMAIN-CONTAINING PROTEIN"/>
    <property type="match status" value="1"/>
</dbReference>
<keyword evidence="1" id="KW-0812">Transmembrane</keyword>
<feature type="transmembrane region" description="Helical" evidence="1">
    <location>
        <begin position="42"/>
        <end position="61"/>
    </location>
</feature>
<feature type="transmembrane region" description="Helical" evidence="1">
    <location>
        <begin position="20"/>
        <end position="36"/>
    </location>
</feature>
<keyword evidence="4" id="KW-1185">Reference proteome</keyword>
<evidence type="ECO:0000256" key="1">
    <source>
        <dbReference type="SAM" id="Phobius"/>
    </source>
</evidence>
<feature type="transmembrane region" description="Helical" evidence="1">
    <location>
        <begin position="82"/>
        <end position="101"/>
    </location>
</feature>
<dbReference type="Proteomes" id="UP000614601">
    <property type="component" value="Unassembled WGS sequence"/>
</dbReference>
<dbReference type="Pfam" id="PF01757">
    <property type="entry name" value="Acyl_transf_3"/>
    <property type="match status" value="1"/>
</dbReference>
<dbReference type="Proteomes" id="UP000783686">
    <property type="component" value="Unassembled WGS sequence"/>
</dbReference>
<dbReference type="GO" id="GO:0000271">
    <property type="term" value="P:polysaccharide biosynthetic process"/>
    <property type="evidence" value="ECO:0007669"/>
    <property type="project" value="TreeGrafter"/>
</dbReference>
<feature type="transmembrane region" description="Helical" evidence="1">
    <location>
        <begin position="159"/>
        <end position="185"/>
    </location>
</feature>
<protein>
    <recommendedName>
        <fullName evidence="2">Acyltransferase 3 domain-containing protein</fullName>
    </recommendedName>
</protein>
<gene>
    <name evidence="3" type="ORF">BOKJ2_LOCUS7517</name>
</gene>
<evidence type="ECO:0000313" key="4">
    <source>
        <dbReference type="Proteomes" id="UP000614601"/>
    </source>
</evidence>
<dbReference type="GO" id="GO:0016747">
    <property type="term" value="F:acyltransferase activity, transferring groups other than amino-acyl groups"/>
    <property type="evidence" value="ECO:0007669"/>
    <property type="project" value="InterPro"/>
</dbReference>
<proteinExistence type="predicted"/>
<reference evidence="3" key="1">
    <citation type="submission" date="2020-09" db="EMBL/GenBank/DDBJ databases">
        <authorList>
            <person name="Kikuchi T."/>
        </authorList>
    </citation>
    <scope>NUCLEOTIDE SEQUENCE</scope>
    <source>
        <strain evidence="3">SH1</strain>
    </source>
</reference>
<evidence type="ECO:0000313" key="3">
    <source>
        <dbReference type="EMBL" id="CAD5218307.1"/>
    </source>
</evidence>
<organism evidence="3 4">
    <name type="scientific">Bursaphelenchus okinawaensis</name>
    <dbReference type="NCBI Taxonomy" id="465554"/>
    <lineage>
        <taxon>Eukaryota</taxon>
        <taxon>Metazoa</taxon>
        <taxon>Ecdysozoa</taxon>
        <taxon>Nematoda</taxon>
        <taxon>Chromadorea</taxon>
        <taxon>Rhabditida</taxon>
        <taxon>Tylenchina</taxon>
        <taxon>Tylenchomorpha</taxon>
        <taxon>Aphelenchoidea</taxon>
        <taxon>Aphelenchoididae</taxon>
        <taxon>Bursaphelenchus</taxon>
    </lineage>
</organism>
<keyword evidence="1" id="KW-1133">Transmembrane helix</keyword>
<comment type="caution">
    <text evidence="3">The sequence shown here is derived from an EMBL/GenBank/DDBJ whole genome shotgun (WGS) entry which is preliminary data.</text>
</comment>
<evidence type="ECO:0000259" key="2">
    <source>
        <dbReference type="Pfam" id="PF01757"/>
    </source>
</evidence>
<keyword evidence="1" id="KW-0472">Membrane</keyword>
<dbReference type="InterPro" id="IPR002656">
    <property type="entry name" value="Acyl_transf_3_dom"/>
</dbReference>
<feature type="transmembrane region" description="Helical" evidence="1">
    <location>
        <begin position="205"/>
        <end position="224"/>
    </location>
</feature>
<accession>A0A811KRN4</accession>
<name>A0A811KRN4_9BILA</name>
<dbReference type="OrthoDB" id="10061508at2759"/>
<dbReference type="PANTHER" id="PTHR23028">
    <property type="entry name" value="ACETYLTRANSFERASE"/>
    <property type="match status" value="1"/>
</dbReference>
<sequence>MFRQLTRDHTKSKKRLDIQGLRFIAIVAVLWFHIWPDIFPNGFLGVDMFFVLSGYLMYTILSSKPLNTHSVSDFYYRRIKRILPTYFSLVLSSLLIGFYTFHPSEYPNLHRESLPAVTLTSNIFNLPELGYFANNNLYNLFLHTWSLSVEFQFYLLCPWLFYCFTAFGHTVMVMVWTSITVASFVFQWMHTFDTNVSHMNTSARLWQFLAGFAVAIIKQYLHYIDSTNNTISTKPNIIAIFNNMLTKLSATVYNTKTLITTCLLIPLLFINHGIDIVKLRLWVTVITAALIVHDKPTVFSHYYCVYIGDISYSAYLLHWPIIKLIDYSQGSHARSVLCGAVILLLSVQLGDWVEKAFIKIGRKVTTWLQLLSIIVPIFISVLLLRYFIVRQLDDTLVPNDLASNIKHFDSQDPSFISLAEHIYHRRAENLSLTTKELVYLNQAMAVYNDWYYTCFSKVETIKQYGDSYWTDNFQFASRFEGKGEYEVVVIGNSVARAIVTGLRQLWNHKYKVLTIAGKSAEVPFKPLDLDILQENKYLKFLQTFNRTIDIVMVQHTYFNIPDLFGESYVSENMTQDIYDFYRELEKIPTKAVMIGLPEVISEANLQYSLSVLQRSQSYDKVSIDWKVSALPYRTLF</sequence>
<feature type="transmembrane region" description="Helical" evidence="1">
    <location>
        <begin position="370"/>
        <end position="388"/>
    </location>
</feature>
<dbReference type="AlphaFoldDB" id="A0A811KRN4"/>
<dbReference type="GO" id="GO:0016020">
    <property type="term" value="C:membrane"/>
    <property type="evidence" value="ECO:0007669"/>
    <property type="project" value="TreeGrafter"/>
</dbReference>